<keyword evidence="1" id="KW-0472">Membrane</keyword>
<sequence length="846" mass="97784">MKKIIAFMVKGIIKSKYVLWLSLVLIVFILLLYGINTTQSGATKKELQATFEKRLENIDFLIGRALNKKRNIGLSEEAERGLDSLLIQEEYLKTIESKLNDEDLDISSENLDYIKEYRVYESTISIPYQNIDVLHIEQRKAEILKKYNLSYTEQETPYNTALFTKKLLQLLFSPITAFLFLLIFIYKYKSDEQNRIFDFLKVKSLSNPAIYYGYLIPFLLIVVGYIILASFLSLLPPLVTGNLNTIHYPIEVVVGADTLMVPVWKWLLYIPIGWGIFVSLLLVSAICLFKQRFSMGMLLTIIALPLIIAYIISVQFGFYIVNPIHLIVSYEMHLLPTHRYTPYLTGMFVLLIIFLIASYPVFKSKGLYLKVPVLHSIRKQYAPKNRWKLIQFEHLKKKRKGHVLFSLILLVGIIGGTYIFVNQQYQNLPKTYLLVIEEQQNFYVEQQMHWKVLEEEFDMEIEMMRADHEKSGEETEFVSAENPYTIMIENMDLSYRLLDDLKNEIGEKNFPEKFRETMNTIRKEPSYKELDRNLWDVTVMASEEQQRILTEKEITPWPIGPLWISHFQDPSTALNDVHYTILKANQERNTKYGNSGLFSVYKYLNWNMMLFGMGVFILLLWTSLSDERQPNSSINFMKTKTISFRSIYVSKWAYNLMIAYGLLVLCGGIVFLLSSLIGGIGESQYPILVYATGSYEDGFTLELSPDVTSNESADDGVFYSYGDNVNFYFESLLVLIMKSGMLIMAQIFFLNSLFSLVGRWVKNQYVTIIITLLLVFTGYFLASQYTSASYMFLNPFTYFDTWNVVDGWKSLVANSAAVNFINGSIILFVSGILLFIIGLLAGRRKA</sequence>
<feature type="transmembrane region" description="Helical" evidence="1">
    <location>
        <begin position="765"/>
        <end position="782"/>
    </location>
</feature>
<keyword evidence="3" id="KW-1185">Reference proteome</keyword>
<comment type="caution">
    <text evidence="2">The sequence shown here is derived from an EMBL/GenBank/DDBJ whole genome shotgun (WGS) entry which is preliminary data.</text>
</comment>
<feature type="transmembrane region" description="Helical" evidence="1">
    <location>
        <begin position="652"/>
        <end position="677"/>
    </location>
</feature>
<gene>
    <name evidence="2" type="ORF">QT711_11735</name>
</gene>
<feature type="transmembrane region" description="Helical" evidence="1">
    <location>
        <begin position="820"/>
        <end position="841"/>
    </location>
</feature>
<protein>
    <recommendedName>
        <fullName evidence="4">ABC-2 family transporter protein</fullName>
    </recommendedName>
</protein>
<feature type="transmembrane region" description="Helical" evidence="1">
    <location>
        <begin position="266"/>
        <end position="289"/>
    </location>
</feature>
<evidence type="ECO:0000313" key="3">
    <source>
        <dbReference type="Proteomes" id="UP001282284"/>
    </source>
</evidence>
<accession>A0ABU4GC26</accession>
<evidence type="ECO:0008006" key="4">
    <source>
        <dbReference type="Google" id="ProtNLM"/>
    </source>
</evidence>
<feature type="transmembrane region" description="Helical" evidence="1">
    <location>
        <begin position="403"/>
        <end position="421"/>
    </location>
</feature>
<feature type="transmembrane region" description="Helical" evidence="1">
    <location>
        <begin position="296"/>
        <end position="320"/>
    </location>
</feature>
<feature type="transmembrane region" description="Helical" evidence="1">
    <location>
        <begin position="167"/>
        <end position="188"/>
    </location>
</feature>
<evidence type="ECO:0000313" key="2">
    <source>
        <dbReference type="EMBL" id="MDW0113860.1"/>
    </source>
</evidence>
<dbReference type="EMBL" id="JAUBDI010000010">
    <property type="protein sequence ID" value="MDW0113860.1"/>
    <property type="molecule type" value="Genomic_DNA"/>
</dbReference>
<dbReference type="Proteomes" id="UP001282284">
    <property type="component" value="Unassembled WGS sequence"/>
</dbReference>
<proteinExistence type="predicted"/>
<keyword evidence="1" id="KW-1133">Transmembrane helix</keyword>
<feature type="transmembrane region" description="Helical" evidence="1">
    <location>
        <begin position="603"/>
        <end position="624"/>
    </location>
</feature>
<feature type="transmembrane region" description="Helical" evidence="1">
    <location>
        <begin position="340"/>
        <end position="362"/>
    </location>
</feature>
<organism evidence="2 3">
    <name type="scientific">Sporosarcina saromensis</name>
    <dbReference type="NCBI Taxonomy" id="359365"/>
    <lineage>
        <taxon>Bacteria</taxon>
        <taxon>Bacillati</taxon>
        <taxon>Bacillota</taxon>
        <taxon>Bacilli</taxon>
        <taxon>Bacillales</taxon>
        <taxon>Caryophanaceae</taxon>
        <taxon>Sporosarcina</taxon>
    </lineage>
</organism>
<feature type="transmembrane region" description="Helical" evidence="1">
    <location>
        <begin position="732"/>
        <end position="753"/>
    </location>
</feature>
<dbReference type="PANTHER" id="PTHR43471">
    <property type="entry name" value="ABC TRANSPORTER PERMEASE"/>
    <property type="match status" value="1"/>
</dbReference>
<dbReference type="RefSeq" id="WP_317944474.1">
    <property type="nucleotide sequence ID" value="NZ_JAUBDI010000010.1"/>
</dbReference>
<reference evidence="2 3" key="1">
    <citation type="submission" date="2023-06" db="EMBL/GenBank/DDBJ databases">
        <title>Sporosarcina sp. nov., isolated from Korean traditional fermented seafood 'Jeotgal'.</title>
        <authorList>
            <person name="Yang A.I."/>
            <person name="Shin N.-R."/>
        </authorList>
    </citation>
    <scope>NUCLEOTIDE SEQUENCE [LARGE SCALE GENOMIC DNA]</scope>
    <source>
        <strain evidence="2 3">KCTC13119</strain>
    </source>
</reference>
<feature type="transmembrane region" description="Helical" evidence="1">
    <location>
        <begin position="209"/>
        <end position="235"/>
    </location>
</feature>
<keyword evidence="1" id="KW-0812">Transmembrane</keyword>
<evidence type="ECO:0000256" key="1">
    <source>
        <dbReference type="SAM" id="Phobius"/>
    </source>
</evidence>
<name>A0ABU4GC26_9BACL</name>